<evidence type="ECO:0000256" key="1">
    <source>
        <dbReference type="SAM" id="Phobius"/>
    </source>
</evidence>
<keyword evidence="3" id="KW-1185">Reference proteome</keyword>
<feature type="transmembrane region" description="Helical" evidence="1">
    <location>
        <begin position="96"/>
        <end position="115"/>
    </location>
</feature>
<feature type="transmembrane region" description="Helical" evidence="1">
    <location>
        <begin position="66"/>
        <end position="84"/>
    </location>
</feature>
<name>A0ABM7Q8H1_9GAMM</name>
<proteinExistence type="predicted"/>
<feature type="transmembrane region" description="Helical" evidence="1">
    <location>
        <begin position="32"/>
        <end position="54"/>
    </location>
</feature>
<accession>A0ABM7Q8H1</accession>
<protein>
    <submittedName>
        <fullName evidence="2">Uncharacterized protein</fullName>
    </submittedName>
</protein>
<dbReference type="Proteomes" id="UP000681317">
    <property type="component" value="Chromosome"/>
</dbReference>
<sequence>MCAGLFVAFVALFCFAVSLLKVLFDRDNGRGLIGGLILGATSLWVVTLGVRLVFNRRSYGGLLPPWFLRLFAVYLVSFPIFLLVTQQNTSWPWWRYLLAGAMMLSGVSYWSVAAYRKASHLRA</sequence>
<dbReference type="EMBL" id="AP024545">
    <property type="protein sequence ID" value="BCT93717.1"/>
    <property type="molecule type" value="Genomic_DNA"/>
</dbReference>
<keyword evidence="1" id="KW-0812">Transmembrane</keyword>
<organism evidence="2 3">
    <name type="scientific">Noviluteimonas caseinilytica</name>
    <dbReference type="NCBI Taxonomy" id="2675101"/>
    <lineage>
        <taxon>Bacteria</taxon>
        <taxon>Pseudomonadati</taxon>
        <taxon>Pseudomonadota</taxon>
        <taxon>Gammaproteobacteria</taxon>
        <taxon>Lysobacterales</taxon>
        <taxon>Lysobacteraceae</taxon>
        <taxon>Noviluteimonas</taxon>
    </lineage>
</organism>
<gene>
    <name evidence="2" type="ORF">LYSCAS_27410</name>
</gene>
<evidence type="ECO:0000313" key="2">
    <source>
        <dbReference type="EMBL" id="BCT93717.1"/>
    </source>
</evidence>
<keyword evidence="1" id="KW-1133">Transmembrane helix</keyword>
<evidence type="ECO:0000313" key="3">
    <source>
        <dbReference type="Proteomes" id="UP000681317"/>
    </source>
</evidence>
<keyword evidence="1" id="KW-0472">Membrane</keyword>
<reference evidence="2 3" key="1">
    <citation type="submission" date="2021-03" db="EMBL/GenBank/DDBJ databases">
        <title>Complete Genome Sequences of Two Lysobacter Strains Isolated from Sea Water (Lysobacter caseinilyticus) and Soil (Lysobacter helvus) in South Korea.</title>
        <authorList>
            <person name="Watanabe Y."/>
            <person name="Arakawa K."/>
        </authorList>
    </citation>
    <scope>NUCLEOTIDE SEQUENCE [LARGE SCALE GENOMIC DNA]</scope>
    <source>
        <strain evidence="2 3">KVB24</strain>
    </source>
</reference>